<evidence type="ECO:0000313" key="11">
    <source>
        <dbReference type="Proteomes" id="UP001157938"/>
    </source>
</evidence>
<reference evidence="10 11" key="1">
    <citation type="submission" date="2021-11" db="EMBL/GenBank/DDBJ databases">
        <authorList>
            <person name="Islam A."/>
            <person name="Islam S."/>
            <person name="Flora M.S."/>
            <person name="Rahman M."/>
            <person name="Ziaur R.M."/>
            <person name="Epstein J.H."/>
            <person name="Hassan M."/>
            <person name="Klassen M."/>
            <person name="Woodard K."/>
            <person name="Webb A."/>
            <person name="Webby R.J."/>
            <person name="El Zowalaty M.E."/>
        </authorList>
    </citation>
    <scope>NUCLEOTIDE SEQUENCE [LARGE SCALE GENOMIC DNA]</scope>
    <source>
        <strain evidence="10">Pf1</strain>
    </source>
</reference>
<dbReference type="PROSITE" id="PS00108">
    <property type="entry name" value="PROTEIN_KINASE_ST"/>
    <property type="match status" value="1"/>
</dbReference>
<sequence>MALSQWLVAWRIVHWVCLGLAIVAALYLLLHSLTFHRLKRRMADLLLSGIALADLSFVGLETCKELMHTSYFARYRQEDEADEDTNYSTVDFVLMLLSRFSFFMSMYWITNLSLLLRLGSFEALHVKKSLLLSSLASMVYGCLQAALPILNGQDGNHSTLAYTVKAVLLFLMQMTPLLLILTNLRGVRRSRLSASAQGRNVIRRLTAYCVCAAAFTLPYALVLIFSRDPVAVGAVAETLNYLVPIANALLFGTSLSCCCAVAIERTTVPNLEKVQVHDTPSSSLVVSAEVLTDGCGTPRGTAGSVYGIRDELLAGGLITEMETEGPAVKIGEGSSAEVYKVQWVGITVALKCLLLQARSSSEAGLYMTHLAELRSEFLDEAVLAAQLRHPNITLFIKMGTYKGSLCLVNEYCARGSLRDVLRANPLLDWHTKVRLAFEAAKGLAFMHNREPIYLHRDLKASNILVTIDWTAKIADFGIARIATDFTVKKQHSSQQNSMQSLASLRSIDDSIVMMDTAASGLMTTFAGTWRWNAPEIMNNPNACRFNRETDMYSFGVALWEILTNGAVPFGDVDFDHQVRQLVAAGERPLLPPASLRRAPPKFIEVMRACWHQRPEKRPSAQDVMFHLGSLSYTLSNSSESSTSSQNTTRYVFSDTYYQAIDSIQSCPGLWPLNKEWKLFGHKYRVAGAKCAKVDCKACQTQVSAAINRLQSHIRVCPARSGPMTCPRDSSSNTDNCSNTELSDALPTSLELAQYSLEDPITSNLSTEETDVTSDAPPAKKRRQSPSKTRDRPRRHDVAIATNDELSWVNDVIEETEKTVQPAATSVLHKRRLEIEEKRLHLEIKRDQREERRERLELEILKTQARKETLLMEKEGYEARVLLALSRKQLFDQGVDKDEVDRILPILSFQTSFDNSMSATTEIATLNTTMIETSSTSSSSEKDVTSEVNDPEAL</sequence>
<dbReference type="InterPro" id="IPR008271">
    <property type="entry name" value="Ser/Thr_kinase_AS"/>
</dbReference>
<evidence type="ECO:0000256" key="1">
    <source>
        <dbReference type="ARBA" id="ARBA00022679"/>
    </source>
</evidence>
<keyword evidence="2 5" id="KW-0547">Nucleotide-binding</keyword>
<gene>
    <name evidence="10" type="ORF">PFR001_LOCUS7793</name>
</gene>
<evidence type="ECO:0000256" key="7">
    <source>
        <dbReference type="SAM" id="MobiDB-lite"/>
    </source>
</evidence>
<evidence type="ECO:0000256" key="2">
    <source>
        <dbReference type="ARBA" id="ARBA00022741"/>
    </source>
</evidence>
<dbReference type="SMART" id="SM00220">
    <property type="entry name" value="S_TKc"/>
    <property type="match status" value="1"/>
</dbReference>
<protein>
    <recommendedName>
        <fullName evidence="9">Protein kinase domain-containing protein</fullName>
    </recommendedName>
</protein>
<dbReference type="PANTHER" id="PTHR44329">
    <property type="entry name" value="SERINE/THREONINE-PROTEIN KINASE TNNI3K-RELATED"/>
    <property type="match status" value="1"/>
</dbReference>
<dbReference type="InterPro" id="IPR000719">
    <property type="entry name" value="Prot_kinase_dom"/>
</dbReference>
<keyword evidence="3" id="KW-0418">Kinase</keyword>
<keyword evidence="4 5" id="KW-0067">ATP-binding</keyword>
<keyword evidence="11" id="KW-1185">Reference proteome</keyword>
<dbReference type="PANTHER" id="PTHR44329:SF288">
    <property type="entry name" value="MITOGEN-ACTIVATED PROTEIN KINASE KINASE KINASE 20"/>
    <property type="match status" value="1"/>
</dbReference>
<evidence type="ECO:0000313" key="10">
    <source>
        <dbReference type="EMBL" id="CAH0492597.1"/>
    </source>
</evidence>
<name>A0ABN8CEU6_9STRA</name>
<feature type="coiled-coil region" evidence="6">
    <location>
        <begin position="829"/>
        <end position="872"/>
    </location>
</feature>
<feature type="transmembrane region" description="Helical" evidence="8">
    <location>
        <begin position="130"/>
        <end position="150"/>
    </location>
</feature>
<feature type="region of interest" description="Disordered" evidence="7">
    <location>
        <begin position="720"/>
        <end position="740"/>
    </location>
</feature>
<feature type="domain" description="Protein kinase" evidence="9">
    <location>
        <begin position="324"/>
        <end position="629"/>
    </location>
</feature>
<dbReference type="Gene3D" id="1.10.510.10">
    <property type="entry name" value="Transferase(Phosphotransferase) domain 1"/>
    <property type="match status" value="1"/>
</dbReference>
<evidence type="ECO:0000256" key="3">
    <source>
        <dbReference type="ARBA" id="ARBA00022777"/>
    </source>
</evidence>
<dbReference type="Proteomes" id="UP001157938">
    <property type="component" value="Unassembled WGS sequence"/>
</dbReference>
<proteinExistence type="predicted"/>
<dbReference type="PROSITE" id="PS50011">
    <property type="entry name" value="PROTEIN_KINASE_DOM"/>
    <property type="match status" value="1"/>
</dbReference>
<feature type="transmembrane region" description="Helical" evidence="8">
    <location>
        <begin position="92"/>
        <end position="118"/>
    </location>
</feature>
<keyword evidence="8" id="KW-1133">Transmembrane helix</keyword>
<dbReference type="InterPro" id="IPR017441">
    <property type="entry name" value="Protein_kinase_ATP_BS"/>
</dbReference>
<dbReference type="PROSITE" id="PS00107">
    <property type="entry name" value="PROTEIN_KINASE_ATP"/>
    <property type="match status" value="1"/>
</dbReference>
<evidence type="ECO:0000256" key="8">
    <source>
        <dbReference type="SAM" id="Phobius"/>
    </source>
</evidence>
<feature type="binding site" evidence="5">
    <location>
        <position position="351"/>
    </location>
    <ligand>
        <name>ATP</name>
        <dbReference type="ChEBI" id="CHEBI:30616"/>
    </ligand>
</feature>
<evidence type="ECO:0000259" key="9">
    <source>
        <dbReference type="PROSITE" id="PS50011"/>
    </source>
</evidence>
<dbReference type="Pfam" id="PF00069">
    <property type="entry name" value="Pkinase"/>
    <property type="match status" value="1"/>
</dbReference>
<evidence type="ECO:0000256" key="6">
    <source>
        <dbReference type="SAM" id="Coils"/>
    </source>
</evidence>
<keyword evidence="8" id="KW-0812">Transmembrane</keyword>
<feature type="transmembrane region" description="Helical" evidence="8">
    <location>
        <begin position="162"/>
        <end position="184"/>
    </location>
</feature>
<accession>A0ABN8CEU6</accession>
<dbReference type="EMBL" id="CAKLBC010001517">
    <property type="protein sequence ID" value="CAH0492597.1"/>
    <property type="molecule type" value="Genomic_DNA"/>
</dbReference>
<keyword evidence="8" id="KW-0472">Membrane</keyword>
<feature type="region of interest" description="Disordered" evidence="7">
    <location>
        <begin position="759"/>
        <end position="795"/>
    </location>
</feature>
<feature type="region of interest" description="Disordered" evidence="7">
    <location>
        <begin position="931"/>
        <end position="953"/>
    </location>
</feature>
<evidence type="ECO:0000256" key="5">
    <source>
        <dbReference type="PROSITE-ProRule" id="PRU10141"/>
    </source>
</evidence>
<dbReference type="SUPFAM" id="SSF56112">
    <property type="entry name" value="Protein kinase-like (PK-like)"/>
    <property type="match status" value="1"/>
</dbReference>
<keyword evidence="1" id="KW-0808">Transferase</keyword>
<feature type="transmembrane region" description="Helical" evidence="8">
    <location>
        <begin position="205"/>
        <end position="225"/>
    </location>
</feature>
<comment type="caution">
    <text evidence="10">The sequence shown here is derived from an EMBL/GenBank/DDBJ whole genome shotgun (WGS) entry which is preliminary data.</text>
</comment>
<evidence type="ECO:0000256" key="4">
    <source>
        <dbReference type="ARBA" id="ARBA00022840"/>
    </source>
</evidence>
<dbReference type="CDD" id="cd13999">
    <property type="entry name" value="STKc_MAP3K-like"/>
    <property type="match status" value="1"/>
</dbReference>
<organism evidence="10 11">
    <name type="scientific">Peronospora farinosa</name>
    <dbReference type="NCBI Taxonomy" id="134698"/>
    <lineage>
        <taxon>Eukaryota</taxon>
        <taxon>Sar</taxon>
        <taxon>Stramenopiles</taxon>
        <taxon>Oomycota</taxon>
        <taxon>Peronosporomycetes</taxon>
        <taxon>Peronosporales</taxon>
        <taxon>Peronosporaceae</taxon>
        <taxon>Peronospora</taxon>
    </lineage>
</organism>
<dbReference type="SUPFAM" id="SSF81321">
    <property type="entry name" value="Family A G protein-coupled receptor-like"/>
    <property type="match status" value="1"/>
</dbReference>
<feature type="compositionally biased region" description="Low complexity" evidence="7">
    <location>
        <begin position="728"/>
        <end position="739"/>
    </location>
</feature>
<dbReference type="InterPro" id="IPR011009">
    <property type="entry name" value="Kinase-like_dom_sf"/>
</dbReference>
<feature type="transmembrane region" description="Helical" evidence="8">
    <location>
        <begin position="12"/>
        <end position="30"/>
    </location>
</feature>
<dbReference type="InterPro" id="IPR051681">
    <property type="entry name" value="Ser/Thr_Kinases-Pseudokinases"/>
</dbReference>
<keyword evidence="6" id="KW-0175">Coiled coil</keyword>